<organism evidence="6 7">
    <name type="scientific">Corticibacter populi</name>
    <dbReference type="NCBI Taxonomy" id="1550736"/>
    <lineage>
        <taxon>Bacteria</taxon>
        <taxon>Pseudomonadati</taxon>
        <taxon>Pseudomonadota</taxon>
        <taxon>Betaproteobacteria</taxon>
        <taxon>Burkholderiales</taxon>
        <taxon>Comamonadaceae</taxon>
        <taxon>Corticibacter</taxon>
    </lineage>
</organism>
<dbReference type="PANTHER" id="PTHR38097:SF2">
    <property type="entry name" value="DNA-BINDING PROTEIN STPA"/>
    <property type="match status" value="1"/>
</dbReference>
<comment type="similarity">
    <text evidence="2">Belongs to the histone-like protein H-NS family.</text>
</comment>
<dbReference type="InterPro" id="IPR027444">
    <property type="entry name" value="H-NS_C_dom"/>
</dbReference>
<protein>
    <submittedName>
        <fullName evidence="6">H-NS histone family protein</fullName>
    </submittedName>
</protein>
<dbReference type="GO" id="GO:0003677">
    <property type="term" value="F:DNA binding"/>
    <property type="evidence" value="ECO:0007669"/>
    <property type="project" value="UniProtKB-KW"/>
</dbReference>
<name>A0A3M6QYU0_9BURK</name>
<dbReference type="AlphaFoldDB" id="A0A3M6QYU0"/>
<keyword evidence="3" id="KW-0963">Cytoplasm</keyword>
<dbReference type="SMART" id="SM00528">
    <property type="entry name" value="HNS"/>
    <property type="match status" value="1"/>
</dbReference>
<evidence type="ECO:0000313" key="7">
    <source>
        <dbReference type="Proteomes" id="UP000278006"/>
    </source>
</evidence>
<evidence type="ECO:0000256" key="2">
    <source>
        <dbReference type="ARBA" id="ARBA00010610"/>
    </source>
</evidence>
<dbReference type="SUPFAM" id="SSF81273">
    <property type="entry name" value="H-NS histone-like proteins"/>
    <property type="match status" value="1"/>
</dbReference>
<evidence type="ECO:0000256" key="4">
    <source>
        <dbReference type="ARBA" id="ARBA00023125"/>
    </source>
</evidence>
<feature type="domain" description="DNA-binding protein H-NS-like C-terminal" evidence="5">
    <location>
        <begin position="56"/>
        <end position="95"/>
    </location>
</feature>
<evidence type="ECO:0000256" key="3">
    <source>
        <dbReference type="ARBA" id="ARBA00022490"/>
    </source>
</evidence>
<sequence>MPQDFESLLAQRAELDRQIEALRAAEKANAIQKIRELVSQHELTESDIFGKSKSAKSTKIHVAPKYLNPETGETWTGRGRQPVWIRDKDPEQFRIAQ</sequence>
<keyword evidence="7" id="KW-1185">Reference proteome</keyword>
<evidence type="ECO:0000259" key="5">
    <source>
        <dbReference type="SMART" id="SM00528"/>
    </source>
</evidence>
<comment type="caution">
    <text evidence="6">The sequence shown here is derived from an EMBL/GenBank/DDBJ whole genome shotgun (WGS) entry which is preliminary data.</text>
</comment>
<dbReference type="RefSeq" id="WP_122226318.1">
    <property type="nucleotide sequence ID" value="NZ_RDQO01000001.1"/>
</dbReference>
<dbReference type="GO" id="GO:0009295">
    <property type="term" value="C:nucleoid"/>
    <property type="evidence" value="ECO:0007669"/>
    <property type="project" value="UniProtKB-SubCell"/>
</dbReference>
<proteinExistence type="inferred from homology"/>
<evidence type="ECO:0000256" key="1">
    <source>
        <dbReference type="ARBA" id="ARBA00004453"/>
    </source>
</evidence>
<evidence type="ECO:0000313" key="6">
    <source>
        <dbReference type="EMBL" id="RMX08195.1"/>
    </source>
</evidence>
<dbReference type="Gene3D" id="4.10.430.30">
    <property type="match status" value="1"/>
</dbReference>
<dbReference type="EMBL" id="RDQO01000001">
    <property type="protein sequence ID" value="RMX08195.1"/>
    <property type="molecule type" value="Genomic_DNA"/>
</dbReference>
<dbReference type="OrthoDB" id="5297879at2"/>
<reference evidence="6 7" key="1">
    <citation type="submission" date="2018-10" db="EMBL/GenBank/DDBJ databases">
        <title>Draft genome of Cortibacter populi DSM10536.</title>
        <authorList>
            <person name="Bernier A.-M."/>
            <person name="Bernard K."/>
        </authorList>
    </citation>
    <scope>NUCLEOTIDE SEQUENCE [LARGE SCALE GENOMIC DNA]</scope>
    <source>
        <strain evidence="6 7">DSM 105136</strain>
    </source>
</reference>
<comment type="subcellular location">
    <subcellularLocation>
        <location evidence="1">Cytoplasm</location>
        <location evidence="1">Nucleoid</location>
    </subcellularLocation>
</comment>
<accession>A0A3M6QYU0</accession>
<keyword evidence="4" id="KW-0238">DNA-binding</keyword>
<dbReference type="PANTHER" id="PTHR38097">
    <property type="match status" value="1"/>
</dbReference>
<gene>
    <name evidence="6" type="ORF">D8I35_03520</name>
</gene>
<dbReference type="Pfam" id="PF00816">
    <property type="entry name" value="Histone_HNS"/>
    <property type="match status" value="1"/>
</dbReference>
<dbReference type="Proteomes" id="UP000278006">
    <property type="component" value="Unassembled WGS sequence"/>
</dbReference>